<reference evidence="13" key="2">
    <citation type="submission" date="2025-09" db="UniProtKB">
        <authorList>
            <consortium name="Ensembl"/>
        </authorList>
    </citation>
    <scope>IDENTIFICATION</scope>
</reference>
<sequence length="238" mass="26582">MPPHVHSTESSLRRSNMRTLLVLFLLVKSNAWAHDMKIHEQRGVVGGTTTLPCHAPPEEQQDVDFEWTFLNKTNVITDYTNDEIHNEGYERVKFIGDLTKGDASITIEDLRLDDSGVYKCEWTYYSQGLREKHTLVNLTITAPATALPQNGSSHIVAAVVVTLVMVISVAVAVAFYFCKRKHWFCWKENIENNTAEENIPMNAPLSNNGKNDGEKDGDDGGVQTSLASDVEHNHADVT</sequence>
<feature type="chain" id="PRO_5034310902" description="Ig-like domain-containing protein" evidence="11">
    <location>
        <begin position="34"/>
        <end position="238"/>
    </location>
</feature>
<evidence type="ECO:0000256" key="11">
    <source>
        <dbReference type="SAM" id="SignalP"/>
    </source>
</evidence>
<dbReference type="SUPFAM" id="SSF48726">
    <property type="entry name" value="Immunoglobulin"/>
    <property type="match status" value="1"/>
</dbReference>
<accession>A0A8C4NM43</accession>
<dbReference type="InterPro" id="IPR013783">
    <property type="entry name" value="Ig-like_fold"/>
</dbReference>
<dbReference type="InterPro" id="IPR000920">
    <property type="entry name" value="Myelin_P0-rel"/>
</dbReference>
<dbReference type="Ensembl" id="ENSEBUT00000006136.1">
    <property type="protein sequence ID" value="ENSEBUP00000005694.1"/>
    <property type="gene ID" value="ENSEBUG00000003846.1"/>
</dbReference>
<keyword evidence="8" id="KW-0393">Immunoglobulin domain</keyword>
<protein>
    <recommendedName>
        <fullName evidence="12">Ig-like domain-containing protein</fullName>
    </recommendedName>
</protein>
<dbReference type="PANTHER" id="PTHR13869">
    <property type="entry name" value="MYELIN P0 RELATED"/>
    <property type="match status" value="1"/>
</dbReference>
<dbReference type="PANTHER" id="PTHR13869:SF24">
    <property type="entry name" value="BASEMENT MEMBRANE-SPECIFIC HEPARAN SULFATE PROTEOGLYCAN CORE PROTEIN-LIKE"/>
    <property type="match status" value="1"/>
</dbReference>
<keyword evidence="5 10" id="KW-0472">Membrane</keyword>
<keyword evidence="3 11" id="KW-0732">Signal</keyword>
<feature type="signal peptide" evidence="11">
    <location>
        <begin position="1"/>
        <end position="33"/>
    </location>
</feature>
<keyword evidence="7" id="KW-0325">Glycoprotein</keyword>
<dbReference type="InterPro" id="IPR007110">
    <property type="entry name" value="Ig-like_dom"/>
</dbReference>
<feature type="domain" description="Ig-like" evidence="12">
    <location>
        <begin position="46"/>
        <end position="136"/>
    </location>
</feature>
<dbReference type="AlphaFoldDB" id="A0A8C4NM43"/>
<dbReference type="InterPro" id="IPR036179">
    <property type="entry name" value="Ig-like_dom_sf"/>
</dbReference>
<dbReference type="GO" id="GO:0016020">
    <property type="term" value="C:membrane"/>
    <property type="evidence" value="ECO:0007669"/>
    <property type="project" value="UniProtKB-SubCell"/>
</dbReference>
<evidence type="ECO:0000256" key="2">
    <source>
        <dbReference type="ARBA" id="ARBA00022692"/>
    </source>
</evidence>
<evidence type="ECO:0000256" key="1">
    <source>
        <dbReference type="ARBA" id="ARBA00004479"/>
    </source>
</evidence>
<keyword evidence="2 10" id="KW-0812">Transmembrane</keyword>
<dbReference type="Proteomes" id="UP000694388">
    <property type="component" value="Unplaced"/>
</dbReference>
<keyword evidence="4 10" id="KW-1133">Transmembrane helix</keyword>
<evidence type="ECO:0000313" key="14">
    <source>
        <dbReference type="Proteomes" id="UP000694388"/>
    </source>
</evidence>
<dbReference type="Gene3D" id="2.60.40.10">
    <property type="entry name" value="Immunoglobulins"/>
    <property type="match status" value="1"/>
</dbReference>
<evidence type="ECO:0000256" key="10">
    <source>
        <dbReference type="SAM" id="Phobius"/>
    </source>
</evidence>
<comment type="subcellular location">
    <subcellularLocation>
        <location evidence="1">Membrane</location>
        <topology evidence="1">Single-pass type I membrane protein</topology>
    </subcellularLocation>
</comment>
<organism evidence="13 14">
    <name type="scientific">Eptatretus burgeri</name>
    <name type="common">Inshore hagfish</name>
    <dbReference type="NCBI Taxonomy" id="7764"/>
    <lineage>
        <taxon>Eukaryota</taxon>
        <taxon>Metazoa</taxon>
        <taxon>Chordata</taxon>
        <taxon>Craniata</taxon>
        <taxon>Vertebrata</taxon>
        <taxon>Cyclostomata</taxon>
        <taxon>Myxini</taxon>
        <taxon>Myxiniformes</taxon>
        <taxon>Myxinidae</taxon>
        <taxon>Eptatretinae</taxon>
        <taxon>Eptatretus</taxon>
    </lineage>
</organism>
<keyword evidence="14" id="KW-1185">Reference proteome</keyword>
<feature type="region of interest" description="Disordered" evidence="9">
    <location>
        <begin position="197"/>
        <end position="238"/>
    </location>
</feature>
<dbReference type="SMART" id="SM00409">
    <property type="entry name" value="IG"/>
    <property type="match status" value="1"/>
</dbReference>
<evidence type="ECO:0000256" key="5">
    <source>
        <dbReference type="ARBA" id="ARBA00023136"/>
    </source>
</evidence>
<dbReference type="Pfam" id="PF07686">
    <property type="entry name" value="V-set"/>
    <property type="match status" value="1"/>
</dbReference>
<feature type="compositionally biased region" description="Basic and acidic residues" evidence="9">
    <location>
        <begin position="229"/>
        <end position="238"/>
    </location>
</feature>
<evidence type="ECO:0000313" key="13">
    <source>
        <dbReference type="Ensembl" id="ENSEBUP00000005694.1"/>
    </source>
</evidence>
<evidence type="ECO:0000256" key="8">
    <source>
        <dbReference type="ARBA" id="ARBA00023319"/>
    </source>
</evidence>
<evidence type="ECO:0000256" key="6">
    <source>
        <dbReference type="ARBA" id="ARBA00023157"/>
    </source>
</evidence>
<evidence type="ECO:0000259" key="12">
    <source>
        <dbReference type="PROSITE" id="PS50835"/>
    </source>
</evidence>
<dbReference type="InterPro" id="IPR013106">
    <property type="entry name" value="Ig_V-set"/>
</dbReference>
<evidence type="ECO:0000256" key="3">
    <source>
        <dbReference type="ARBA" id="ARBA00022729"/>
    </source>
</evidence>
<evidence type="ECO:0000256" key="4">
    <source>
        <dbReference type="ARBA" id="ARBA00022989"/>
    </source>
</evidence>
<feature type="transmembrane region" description="Helical" evidence="10">
    <location>
        <begin position="155"/>
        <end position="178"/>
    </location>
</feature>
<name>A0A8C4NM43_EPTBU</name>
<evidence type="ECO:0000256" key="9">
    <source>
        <dbReference type="SAM" id="MobiDB-lite"/>
    </source>
</evidence>
<proteinExistence type="predicted"/>
<evidence type="ECO:0000256" key="7">
    <source>
        <dbReference type="ARBA" id="ARBA00023180"/>
    </source>
</evidence>
<dbReference type="PROSITE" id="PS50835">
    <property type="entry name" value="IG_LIKE"/>
    <property type="match status" value="1"/>
</dbReference>
<dbReference type="GeneTree" id="ENSGT00930000152885"/>
<keyword evidence="6" id="KW-1015">Disulfide bond</keyword>
<reference evidence="13" key="1">
    <citation type="submission" date="2025-08" db="UniProtKB">
        <authorList>
            <consortium name="Ensembl"/>
        </authorList>
    </citation>
    <scope>IDENTIFICATION</scope>
</reference>
<dbReference type="InterPro" id="IPR003599">
    <property type="entry name" value="Ig_sub"/>
</dbReference>